<dbReference type="GO" id="GO:0000105">
    <property type="term" value="P:L-histidine biosynthetic process"/>
    <property type="evidence" value="ECO:0007669"/>
    <property type="project" value="UniProtKB-KW"/>
</dbReference>
<dbReference type="CDD" id="cd04732">
    <property type="entry name" value="HisA"/>
    <property type="match status" value="1"/>
</dbReference>
<dbReference type="AlphaFoldDB" id="A0AA35RI97"/>
<comment type="caution">
    <text evidence="11">The sequence shown here is derived from an EMBL/GenBank/DDBJ whole genome shotgun (WGS) entry which is preliminary data.</text>
</comment>
<dbReference type="InterPro" id="IPR023016">
    <property type="entry name" value="HisA/PriA"/>
</dbReference>
<evidence type="ECO:0000313" key="12">
    <source>
        <dbReference type="Proteomes" id="UP001174909"/>
    </source>
</evidence>
<evidence type="ECO:0000256" key="1">
    <source>
        <dbReference type="ARBA" id="ARBA00000901"/>
    </source>
</evidence>
<gene>
    <name evidence="11" type="ORF">GBAR_LOCUS7688</name>
</gene>
<comment type="subcellular location">
    <subcellularLocation>
        <location evidence="2">Cytoplasm</location>
    </subcellularLocation>
</comment>
<proteinExistence type="inferred from homology"/>
<keyword evidence="12" id="KW-1185">Reference proteome</keyword>
<comment type="similarity">
    <text evidence="4 10">Belongs to the HisA/HisF family.</text>
</comment>
<dbReference type="FunFam" id="3.20.20.70:FF:000009">
    <property type="entry name" value="1-(5-phosphoribosyl)-5-[(5-phosphoribosylamino)methylideneamino] imidazole-4-carboxamide isomerase"/>
    <property type="match status" value="1"/>
</dbReference>
<dbReference type="PANTHER" id="PTHR43090:SF2">
    <property type="entry name" value="1-(5-PHOSPHORIBOSYL)-5-[(5-PHOSPHORIBOSYLAMINO)METHYLIDENEAMINO] IMIDAZOLE-4-CARBOXAMIDE ISOMERASE"/>
    <property type="match status" value="1"/>
</dbReference>
<evidence type="ECO:0000313" key="11">
    <source>
        <dbReference type="EMBL" id="CAI8011969.1"/>
    </source>
</evidence>
<keyword evidence="9 11" id="KW-0413">Isomerase</keyword>
<dbReference type="GO" id="GO:0000162">
    <property type="term" value="P:L-tryptophan biosynthetic process"/>
    <property type="evidence" value="ECO:0007669"/>
    <property type="project" value="TreeGrafter"/>
</dbReference>
<evidence type="ECO:0000256" key="7">
    <source>
        <dbReference type="ARBA" id="ARBA00022605"/>
    </source>
</evidence>
<dbReference type="InterPro" id="IPR006062">
    <property type="entry name" value="His_biosynth"/>
</dbReference>
<dbReference type="GO" id="GO:0003949">
    <property type="term" value="F:1-(5-phosphoribosyl)-5-[(5-phosphoribosylamino)methylideneamino]imidazole-4-carboxamide isomerase activity"/>
    <property type="evidence" value="ECO:0007669"/>
    <property type="project" value="UniProtKB-EC"/>
</dbReference>
<evidence type="ECO:0000256" key="9">
    <source>
        <dbReference type="ARBA" id="ARBA00023235"/>
    </source>
</evidence>
<accession>A0AA35RI97</accession>
<organism evidence="11 12">
    <name type="scientific">Geodia barretti</name>
    <name type="common">Barrett's horny sponge</name>
    <dbReference type="NCBI Taxonomy" id="519541"/>
    <lineage>
        <taxon>Eukaryota</taxon>
        <taxon>Metazoa</taxon>
        <taxon>Porifera</taxon>
        <taxon>Demospongiae</taxon>
        <taxon>Heteroscleromorpha</taxon>
        <taxon>Tetractinellida</taxon>
        <taxon>Astrophorina</taxon>
        <taxon>Geodiidae</taxon>
        <taxon>Geodia</taxon>
    </lineage>
</organism>
<name>A0AA35RI97_GEOBA</name>
<dbReference type="GO" id="GO:0005737">
    <property type="term" value="C:cytoplasm"/>
    <property type="evidence" value="ECO:0007669"/>
    <property type="project" value="UniProtKB-SubCell"/>
</dbReference>
<dbReference type="Gene3D" id="3.20.20.70">
    <property type="entry name" value="Aldolase class I"/>
    <property type="match status" value="1"/>
</dbReference>
<evidence type="ECO:0000256" key="6">
    <source>
        <dbReference type="ARBA" id="ARBA00022490"/>
    </source>
</evidence>
<dbReference type="SUPFAM" id="SSF51366">
    <property type="entry name" value="Ribulose-phoshate binding barrel"/>
    <property type="match status" value="1"/>
</dbReference>
<dbReference type="HAMAP" id="MF_01014">
    <property type="entry name" value="HisA"/>
    <property type="match status" value="1"/>
</dbReference>
<dbReference type="EMBL" id="CASHTH010001139">
    <property type="protein sequence ID" value="CAI8011969.1"/>
    <property type="molecule type" value="Genomic_DNA"/>
</dbReference>
<evidence type="ECO:0000256" key="8">
    <source>
        <dbReference type="ARBA" id="ARBA00023102"/>
    </source>
</evidence>
<comment type="pathway">
    <text evidence="3">Amino-acid biosynthesis; L-histidine biosynthesis; L-histidine from 5-phospho-alpha-D-ribose 1-diphosphate: step 4/9.</text>
</comment>
<dbReference type="InterPro" id="IPR044524">
    <property type="entry name" value="Isoase_HisA-like"/>
</dbReference>
<dbReference type="Pfam" id="PF00977">
    <property type="entry name" value="His_biosynth"/>
    <property type="match status" value="1"/>
</dbReference>
<evidence type="ECO:0000256" key="5">
    <source>
        <dbReference type="ARBA" id="ARBA00012550"/>
    </source>
</evidence>
<evidence type="ECO:0000256" key="2">
    <source>
        <dbReference type="ARBA" id="ARBA00004496"/>
    </source>
</evidence>
<protein>
    <recommendedName>
        <fullName evidence="5">1-(5-phosphoribosyl)-5-[(5-phosphoribosylamino)methylideneamino]imidazole-4-carboxamideisomerase</fullName>
        <ecNumber evidence="5">5.3.1.16</ecNumber>
    </recommendedName>
</protein>
<dbReference type="InterPro" id="IPR013785">
    <property type="entry name" value="Aldolase_TIM"/>
</dbReference>
<dbReference type="Proteomes" id="UP001174909">
    <property type="component" value="Unassembled WGS sequence"/>
</dbReference>
<dbReference type="PANTHER" id="PTHR43090">
    <property type="entry name" value="1-(5-PHOSPHORIBOSYL)-5-[(5-PHOSPHORIBOSYLAMINO)METHYLIDENEAMINO] IMIDAZOLE-4-CARBOXAMIDE ISOMERASE"/>
    <property type="match status" value="1"/>
</dbReference>
<evidence type="ECO:0000256" key="10">
    <source>
        <dbReference type="RuleBase" id="RU003657"/>
    </source>
</evidence>
<comment type="catalytic activity">
    <reaction evidence="1">
        <text>1-(5-phospho-beta-D-ribosyl)-5-[(5-phospho-beta-D-ribosylamino)methylideneamino]imidazole-4-carboxamide = 5-[(5-phospho-1-deoxy-D-ribulos-1-ylimino)methylamino]-1-(5-phospho-beta-D-ribosyl)imidazole-4-carboxamide</text>
        <dbReference type="Rhea" id="RHEA:15469"/>
        <dbReference type="ChEBI" id="CHEBI:58435"/>
        <dbReference type="ChEBI" id="CHEBI:58525"/>
        <dbReference type="EC" id="5.3.1.16"/>
    </reaction>
</comment>
<evidence type="ECO:0000256" key="3">
    <source>
        <dbReference type="ARBA" id="ARBA00005133"/>
    </source>
</evidence>
<evidence type="ECO:0000256" key="4">
    <source>
        <dbReference type="ARBA" id="ARBA00009667"/>
    </source>
</evidence>
<sequence>MAAQWQQGGAEYLHLVDLDGAFSAVSDNLRIVKEIVEMLQIPVQLGGGIRTMERLDDVLGLGVTRAILGTAALKNPLLVEAACKKHGSRIAVGIDAKDGMVATEGWLDVSEKPALAFAREMEDCGVQTIIYTDIKSDGMLQGPNLETTEAIANAVSANVIASGGITSIQDVQALKAIEVHGAIVGRAFYTGALDLKAAISIAR</sequence>
<keyword evidence="6" id="KW-0963">Cytoplasm</keyword>
<dbReference type="InterPro" id="IPR011060">
    <property type="entry name" value="RibuloseP-bd_barrel"/>
</dbReference>
<dbReference type="EC" id="5.3.1.16" evidence="5"/>
<reference evidence="11" key="1">
    <citation type="submission" date="2023-03" db="EMBL/GenBank/DDBJ databases">
        <authorList>
            <person name="Steffen K."/>
            <person name="Cardenas P."/>
        </authorList>
    </citation>
    <scope>NUCLEOTIDE SEQUENCE</scope>
</reference>
<keyword evidence="8 10" id="KW-0368">Histidine biosynthesis</keyword>
<keyword evidence="7 10" id="KW-0028">Amino-acid biosynthesis</keyword>